<dbReference type="AlphaFoldDB" id="B0SVT3"/>
<evidence type="ECO:0000259" key="13">
    <source>
        <dbReference type="PROSITE" id="PS50885"/>
    </source>
</evidence>
<dbReference type="PANTHER" id="PTHR45436">
    <property type="entry name" value="SENSOR HISTIDINE KINASE YKOH"/>
    <property type="match status" value="1"/>
</dbReference>
<organism evidence="14">
    <name type="scientific">Caulobacter sp. (strain K31)</name>
    <dbReference type="NCBI Taxonomy" id="366602"/>
    <lineage>
        <taxon>Bacteria</taxon>
        <taxon>Pseudomonadati</taxon>
        <taxon>Pseudomonadota</taxon>
        <taxon>Alphaproteobacteria</taxon>
        <taxon>Caulobacterales</taxon>
        <taxon>Caulobacteraceae</taxon>
        <taxon>Caulobacter</taxon>
    </lineage>
</organism>
<dbReference type="PANTHER" id="PTHR45436:SF15">
    <property type="entry name" value="SENSOR HISTIDINE KINASE CUSS"/>
    <property type="match status" value="1"/>
</dbReference>
<dbReference type="InterPro" id="IPR036097">
    <property type="entry name" value="HisK_dim/P_sf"/>
</dbReference>
<comment type="subcellular location">
    <subcellularLocation>
        <location evidence="2">Membrane</location>
        <topology evidence="2">Multi-pass membrane protein</topology>
    </subcellularLocation>
</comment>
<dbReference type="Pfam" id="PF02518">
    <property type="entry name" value="HATPase_c"/>
    <property type="match status" value="1"/>
</dbReference>
<dbReference type="Pfam" id="PF00512">
    <property type="entry name" value="HisKA"/>
    <property type="match status" value="1"/>
</dbReference>
<keyword evidence="5" id="KW-0808">Transferase</keyword>
<accession>B0SVT3</accession>
<dbReference type="CDD" id="cd00075">
    <property type="entry name" value="HATPase"/>
    <property type="match status" value="1"/>
</dbReference>
<dbReference type="InterPro" id="IPR036890">
    <property type="entry name" value="HATPase_C_sf"/>
</dbReference>
<dbReference type="EMBL" id="CP000927">
    <property type="protein sequence ID" value="ABZ71551.1"/>
    <property type="molecule type" value="Genomic_DNA"/>
</dbReference>
<keyword evidence="10 11" id="KW-0472">Membrane</keyword>
<dbReference type="eggNOG" id="COG2205">
    <property type="taxonomic scope" value="Bacteria"/>
</dbReference>
<comment type="catalytic activity">
    <reaction evidence="1">
        <text>ATP + protein L-histidine = ADP + protein N-phospho-L-histidine.</text>
        <dbReference type="EC" id="2.7.13.3"/>
    </reaction>
</comment>
<reference evidence="14" key="1">
    <citation type="submission" date="2008-01" db="EMBL/GenBank/DDBJ databases">
        <title>Complete sequence of chromosome of Caulobacter sp. K31.</title>
        <authorList>
            <consortium name="US DOE Joint Genome Institute"/>
            <person name="Copeland A."/>
            <person name="Lucas S."/>
            <person name="Lapidus A."/>
            <person name="Barry K."/>
            <person name="Glavina del Rio T."/>
            <person name="Dalin E."/>
            <person name="Tice H."/>
            <person name="Pitluck S."/>
            <person name="Bruce D."/>
            <person name="Goodwin L."/>
            <person name="Thompson L.S."/>
            <person name="Brettin T."/>
            <person name="Detter J.C."/>
            <person name="Han C."/>
            <person name="Schmutz J."/>
            <person name="Larimer F."/>
            <person name="Land M."/>
            <person name="Hauser L."/>
            <person name="Kyrpides N."/>
            <person name="Kim E."/>
            <person name="Stephens C."/>
            <person name="Richardson P."/>
        </authorList>
    </citation>
    <scope>NUCLEOTIDE SEQUENCE [LARGE SCALE GENOMIC DNA]</scope>
    <source>
        <strain evidence="14">K31</strain>
    </source>
</reference>
<evidence type="ECO:0000256" key="8">
    <source>
        <dbReference type="ARBA" id="ARBA00022989"/>
    </source>
</evidence>
<evidence type="ECO:0000256" key="5">
    <source>
        <dbReference type="ARBA" id="ARBA00022679"/>
    </source>
</evidence>
<evidence type="ECO:0000256" key="2">
    <source>
        <dbReference type="ARBA" id="ARBA00004141"/>
    </source>
</evidence>
<evidence type="ECO:0000256" key="9">
    <source>
        <dbReference type="ARBA" id="ARBA00023012"/>
    </source>
</evidence>
<keyword evidence="9" id="KW-0902">Two-component regulatory system</keyword>
<dbReference type="SMART" id="SM00388">
    <property type="entry name" value="HisKA"/>
    <property type="match status" value="1"/>
</dbReference>
<dbReference type="InterPro" id="IPR003660">
    <property type="entry name" value="HAMP_dom"/>
</dbReference>
<evidence type="ECO:0000256" key="6">
    <source>
        <dbReference type="ARBA" id="ARBA00022692"/>
    </source>
</evidence>
<dbReference type="PROSITE" id="PS50109">
    <property type="entry name" value="HIS_KIN"/>
    <property type="match status" value="1"/>
</dbReference>
<dbReference type="HOGENOM" id="CLU_000445_89_37_5"/>
<name>B0SVT3_CAUSK</name>
<dbReference type="KEGG" id="cak:Caul_2424"/>
<feature type="domain" description="HAMP" evidence="13">
    <location>
        <begin position="192"/>
        <end position="245"/>
    </location>
</feature>
<protein>
    <recommendedName>
        <fullName evidence="3">histidine kinase</fullName>
        <ecNumber evidence="3">2.7.13.3</ecNumber>
    </recommendedName>
</protein>
<keyword evidence="8 11" id="KW-1133">Transmembrane helix</keyword>
<proteinExistence type="predicted"/>
<evidence type="ECO:0000313" key="14">
    <source>
        <dbReference type="EMBL" id="ABZ71551.1"/>
    </source>
</evidence>
<keyword evidence="7 14" id="KW-0418">Kinase</keyword>
<dbReference type="CDD" id="cd00082">
    <property type="entry name" value="HisKA"/>
    <property type="match status" value="1"/>
</dbReference>
<evidence type="ECO:0000256" key="7">
    <source>
        <dbReference type="ARBA" id="ARBA00022777"/>
    </source>
</evidence>
<evidence type="ECO:0000259" key="12">
    <source>
        <dbReference type="PROSITE" id="PS50109"/>
    </source>
</evidence>
<dbReference type="InterPro" id="IPR003661">
    <property type="entry name" value="HisK_dim/P_dom"/>
</dbReference>
<dbReference type="InterPro" id="IPR050428">
    <property type="entry name" value="TCS_sensor_his_kinase"/>
</dbReference>
<keyword evidence="4" id="KW-0597">Phosphoprotein</keyword>
<dbReference type="PROSITE" id="PS50885">
    <property type="entry name" value="HAMP"/>
    <property type="match status" value="1"/>
</dbReference>
<dbReference type="Gene3D" id="1.10.287.130">
    <property type="match status" value="1"/>
</dbReference>
<dbReference type="GO" id="GO:0000155">
    <property type="term" value="F:phosphorelay sensor kinase activity"/>
    <property type="evidence" value="ECO:0007669"/>
    <property type="project" value="InterPro"/>
</dbReference>
<dbReference type="SUPFAM" id="SSF47384">
    <property type="entry name" value="Homodimeric domain of signal transducing histidine kinase"/>
    <property type="match status" value="1"/>
</dbReference>
<dbReference type="SMART" id="SM00387">
    <property type="entry name" value="HATPase_c"/>
    <property type="match status" value="1"/>
</dbReference>
<keyword evidence="6 11" id="KW-0812">Transmembrane</keyword>
<evidence type="ECO:0000256" key="1">
    <source>
        <dbReference type="ARBA" id="ARBA00000085"/>
    </source>
</evidence>
<sequence length="474" mass="50554">MAEAAPGAARRQSLFTQIALRLTLLALVFALLDVAIVVPMYANDEQALAEDFIAQQADRADRLLTGGPDEVEPSVALAKLAKPAGVDAWRVEVFDANQRPIGKAGDLAGPSAAPSAGMLDWTQREKNPEGTRIFGVRRLEGKGGRRWITITAQAGGNRLYWSVIGQELIEHVALPLIPLTLLLLLFNVQVVGRLLKPLSLAARQVDALDPGRMDARLSEPDASREVVALVGAVNRALDRLQRAMGLLKGFTADAAHELRTPLSVLRLRIEALPENSGKVRLAQEVEAMTRMVNQMLDLAQADALDLTDAREVDLAALAAQVVGQIAPHAFAAGHDVRLIDLGSARLRGHPDALARALRNLIENAIRHTGPQGPIEVTVGPGARLSVRDHGSGIPQDDLDKIFDRFWRKSRAAEGGAGLGLGIVRSLVEAHGGVVTAQNADGGGALFTCVFPADDQGATLARWPLVSAPFEGRSS</sequence>
<feature type="domain" description="Histidine kinase" evidence="12">
    <location>
        <begin position="253"/>
        <end position="454"/>
    </location>
</feature>
<dbReference type="GO" id="GO:0005886">
    <property type="term" value="C:plasma membrane"/>
    <property type="evidence" value="ECO:0007669"/>
    <property type="project" value="TreeGrafter"/>
</dbReference>
<evidence type="ECO:0000256" key="4">
    <source>
        <dbReference type="ARBA" id="ARBA00022553"/>
    </source>
</evidence>
<evidence type="ECO:0000256" key="3">
    <source>
        <dbReference type="ARBA" id="ARBA00012438"/>
    </source>
</evidence>
<feature type="transmembrane region" description="Helical" evidence="11">
    <location>
        <begin position="18"/>
        <end position="42"/>
    </location>
</feature>
<evidence type="ECO:0000256" key="10">
    <source>
        <dbReference type="ARBA" id="ARBA00023136"/>
    </source>
</evidence>
<dbReference type="PRINTS" id="PR00344">
    <property type="entry name" value="BCTRLSENSOR"/>
</dbReference>
<evidence type="ECO:0000256" key="11">
    <source>
        <dbReference type="SAM" id="Phobius"/>
    </source>
</evidence>
<dbReference type="EC" id="2.7.13.3" evidence="3"/>
<gene>
    <name evidence="14" type="ordered locus">Caul_2424</name>
</gene>
<dbReference type="InterPro" id="IPR005467">
    <property type="entry name" value="His_kinase_dom"/>
</dbReference>
<dbReference type="InterPro" id="IPR004358">
    <property type="entry name" value="Sig_transdc_His_kin-like_C"/>
</dbReference>
<dbReference type="Gene3D" id="3.30.565.10">
    <property type="entry name" value="Histidine kinase-like ATPase, C-terminal domain"/>
    <property type="match status" value="1"/>
</dbReference>
<dbReference type="InterPro" id="IPR003594">
    <property type="entry name" value="HATPase_dom"/>
</dbReference>
<dbReference type="STRING" id="366602.Caul_2424"/>
<dbReference type="SUPFAM" id="SSF55874">
    <property type="entry name" value="ATPase domain of HSP90 chaperone/DNA topoisomerase II/histidine kinase"/>
    <property type="match status" value="1"/>
</dbReference>